<organism evidence="8 9">
    <name type="scientific">Daucus carota subsp. sativus</name>
    <name type="common">Carrot</name>
    <dbReference type="NCBI Taxonomy" id="79200"/>
    <lineage>
        <taxon>Eukaryota</taxon>
        <taxon>Viridiplantae</taxon>
        <taxon>Streptophyta</taxon>
        <taxon>Embryophyta</taxon>
        <taxon>Tracheophyta</taxon>
        <taxon>Spermatophyta</taxon>
        <taxon>Magnoliopsida</taxon>
        <taxon>eudicotyledons</taxon>
        <taxon>Gunneridae</taxon>
        <taxon>Pentapetalae</taxon>
        <taxon>asterids</taxon>
        <taxon>campanulids</taxon>
        <taxon>Apiales</taxon>
        <taxon>Apiaceae</taxon>
        <taxon>Apioideae</taxon>
        <taxon>Scandiceae</taxon>
        <taxon>Daucinae</taxon>
        <taxon>Daucus</taxon>
        <taxon>Daucus sect. Daucus</taxon>
    </lineage>
</organism>
<evidence type="ECO:0000256" key="3">
    <source>
        <dbReference type="ARBA" id="ARBA00022553"/>
    </source>
</evidence>
<dbReference type="Proteomes" id="UP000077755">
    <property type="component" value="Chromosome 5"/>
</dbReference>
<keyword evidence="3" id="KW-0597">Phosphoprotein</keyword>
<sequence>MASKAMAKPMLRGVVKAVPSGDTMVIMEMGNKAPEIPVERTVILSSLTAPRLARRGRQQTTDEPFSWQSREFLRKLCIGKEVGFQIDYTLPRKGLEFGTVFLGDKNVACWVVAQGWAKARESEKDKGECSPHLKMLRNCENMAINQGFGLWSKAAGAVRDLPPSAVDDPDNLDAEAFLDGNKGRPVEAIVEYVPNGSTLLVYLLPDYEHVRVFVAGVQAPLLRNRNAEPEKADGYGKTSNGTANGKTPNGTRGPLKSAQNVATSSAPVTKDAPDTYGRESKHFTELRVLHRNVRIVFEDYDRTALIGSVYYQDGELIKDLAVQLLENGLAKYVEWSASFLQDKVRLQLKNSELAAKNNRLRMWNNYMPPPTTSQAIKDQNFTGKVVEVASGDCIVVKVDSLPVTSSAAGRRVYLSSIRCPRLVNGRNEDRGKVSFYAREAREFLKKHLYGRQVHVSMEYSRKVNTAEGPEERVMEFGSVFLESQSESTEDVLLALPTAGSQHHRTNIAELMVARGFAEVIRHREFEVRSNYYDALVDAECRAKVAKEGMHSDKNYQKNTEKRIRESSVNGQEVSSTQAIKRTPKEEFQVVVKEVLGGGRFYVQTAADQKEASIIQQKLASLKLREAPAIGSFKYNKGDLVIAQFSQDNCWYRAMIAKYEVFYIDYGTQEFVAYSRLRPTDCYSVPSSPGLAQLCSLAHVKVPSWEEDHGKEAAHCLSDHILNRQQLKAIVEERDTSGGEARGHGTGTNLIVTLMDAKANISINAVMLKKGYARVDKTRREDAAAEQTTEEVKPCREDAAVKQTIKKLEAYQVKAKKERIGMWENGDIISDDDDENEKSSC</sequence>
<protein>
    <submittedName>
        <fullName evidence="8">Uncharacterized protein</fullName>
    </submittedName>
</protein>
<reference evidence="8" key="2">
    <citation type="submission" date="2022-03" db="EMBL/GenBank/DDBJ databases">
        <title>Draft title - Genomic analysis of global carrot germplasm unveils the trajectory of domestication and the origin of high carotenoid orange carrot.</title>
        <authorList>
            <person name="Iorizzo M."/>
            <person name="Ellison S."/>
            <person name="Senalik D."/>
            <person name="Macko-Podgorni A."/>
            <person name="Grzebelus D."/>
            <person name="Bostan H."/>
            <person name="Rolling W."/>
            <person name="Curaba J."/>
            <person name="Simon P."/>
        </authorList>
    </citation>
    <scope>NUCLEOTIDE SEQUENCE</scope>
    <source>
        <tissue evidence="8">Leaf</tissue>
    </source>
</reference>
<evidence type="ECO:0000313" key="8">
    <source>
        <dbReference type="EMBL" id="WOG99336.1"/>
    </source>
</evidence>
<feature type="compositionally biased region" description="Basic and acidic residues" evidence="5">
    <location>
        <begin position="547"/>
        <end position="565"/>
    </location>
</feature>
<feature type="domain" description="TNase-like" evidence="7">
    <location>
        <begin position="379"/>
        <end position="552"/>
    </location>
</feature>
<feature type="compositionally biased region" description="Polar residues" evidence="5">
    <location>
        <begin position="566"/>
        <end position="577"/>
    </location>
</feature>
<dbReference type="FunFam" id="2.40.50.90:FF:000010">
    <property type="entry name" value="Ribonuclease"/>
    <property type="match status" value="1"/>
</dbReference>
<dbReference type="Pfam" id="PF00567">
    <property type="entry name" value="TUDOR"/>
    <property type="match status" value="1"/>
</dbReference>
<dbReference type="FunFam" id="2.40.50.90:FF:000015">
    <property type="entry name" value="Ribonuclease"/>
    <property type="match status" value="1"/>
</dbReference>
<evidence type="ECO:0000259" key="6">
    <source>
        <dbReference type="PROSITE" id="PS50304"/>
    </source>
</evidence>
<feature type="domain" description="TNase-like" evidence="7">
    <location>
        <begin position="184"/>
        <end position="365"/>
    </location>
</feature>
<dbReference type="GO" id="GO:0005829">
    <property type="term" value="C:cytosol"/>
    <property type="evidence" value="ECO:0007669"/>
    <property type="project" value="TreeGrafter"/>
</dbReference>
<dbReference type="Pfam" id="PF00565">
    <property type="entry name" value="SNase"/>
    <property type="match status" value="3"/>
</dbReference>
<feature type="region of interest" description="Disordered" evidence="5">
    <location>
        <begin position="228"/>
        <end position="276"/>
    </location>
</feature>
<dbReference type="PANTHER" id="PTHR12302">
    <property type="entry name" value="EBNA2 BINDING PROTEIN P100"/>
    <property type="match status" value="1"/>
</dbReference>
<keyword evidence="4" id="KW-0677">Repeat</keyword>
<dbReference type="InterPro" id="IPR016071">
    <property type="entry name" value="Staphylococal_nuclease_OB-fold"/>
</dbReference>
<keyword evidence="9" id="KW-1185">Reference proteome</keyword>
<dbReference type="GO" id="GO:0004518">
    <property type="term" value="F:nuclease activity"/>
    <property type="evidence" value="ECO:0007669"/>
    <property type="project" value="TreeGrafter"/>
</dbReference>
<feature type="domain" description="Tudor" evidence="6">
    <location>
        <begin position="633"/>
        <end position="686"/>
    </location>
</feature>
<proteinExistence type="predicted"/>
<dbReference type="FunFam" id="2.40.50.90:FF:000018">
    <property type="entry name" value="Ribonuclease"/>
    <property type="match status" value="1"/>
</dbReference>
<dbReference type="SUPFAM" id="SSF50199">
    <property type="entry name" value="Staphylococcal nuclease"/>
    <property type="match status" value="4"/>
</dbReference>
<evidence type="ECO:0000256" key="5">
    <source>
        <dbReference type="SAM" id="MobiDB-lite"/>
    </source>
</evidence>
<dbReference type="Gene3D" id="2.30.30.140">
    <property type="match status" value="1"/>
</dbReference>
<dbReference type="PIRSF" id="PIRSF017179">
    <property type="entry name" value="RISC-Tudor-SN"/>
    <property type="match status" value="1"/>
</dbReference>
<dbReference type="FunFam" id="2.30.30.140:FF:000018">
    <property type="entry name" value="Serine/threonine-protein kinase 31"/>
    <property type="match status" value="1"/>
</dbReference>
<dbReference type="Gene3D" id="2.40.50.90">
    <property type="match status" value="4"/>
</dbReference>
<evidence type="ECO:0000256" key="4">
    <source>
        <dbReference type="ARBA" id="ARBA00022737"/>
    </source>
</evidence>
<evidence type="ECO:0000256" key="2">
    <source>
        <dbReference type="ARBA" id="ARBA00022490"/>
    </source>
</evidence>
<dbReference type="SMART" id="SM00318">
    <property type="entry name" value="SNc"/>
    <property type="match status" value="3"/>
</dbReference>
<keyword evidence="2" id="KW-0963">Cytoplasm</keyword>
<feature type="region of interest" description="Disordered" evidence="5">
    <location>
        <begin position="547"/>
        <end position="577"/>
    </location>
</feature>
<reference evidence="8" key="1">
    <citation type="journal article" date="2016" name="Nat. Genet.">
        <title>A high-quality carrot genome assembly provides new insights into carotenoid accumulation and asterid genome evolution.</title>
        <authorList>
            <person name="Iorizzo M."/>
            <person name="Ellison S."/>
            <person name="Senalik D."/>
            <person name="Zeng P."/>
            <person name="Satapoomin P."/>
            <person name="Huang J."/>
            <person name="Bowman M."/>
            <person name="Iovene M."/>
            <person name="Sanseverino W."/>
            <person name="Cavagnaro P."/>
            <person name="Yildiz M."/>
            <person name="Macko-Podgorni A."/>
            <person name="Moranska E."/>
            <person name="Grzebelus E."/>
            <person name="Grzebelus D."/>
            <person name="Ashrafi H."/>
            <person name="Zheng Z."/>
            <person name="Cheng S."/>
            <person name="Spooner D."/>
            <person name="Van Deynze A."/>
            <person name="Simon P."/>
        </authorList>
    </citation>
    <scope>NUCLEOTIDE SEQUENCE</scope>
    <source>
        <tissue evidence="8">Leaf</tissue>
    </source>
</reference>
<feature type="domain" description="TNase-like" evidence="7">
    <location>
        <begin position="9"/>
        <end position="153"/>
    </location>
</feature>
<dbReference type="PROSITE" id="PS50830">
    <property type="entry name" value="TNASE_3"/>
    <property type="match status" value="3"/>
</dbReference>
<dbReference type="GO" id="GO:0003723">
    <property type="term" value="F:RNA binding"/>
    <property type="evidence" value="ECO:0007669"/>
    <property type="project" value="TreeGrafter"/>
</dbReference>
<feature type="compositionally biased region" description="Polar residues" evidence="5">
    <location>
        <begin position="257"/>
        <end position="267"/>
    </location>
</feature>
<comment type="subcellular location">
    <subcellularLocation>
        <location evidence="1">Cytoplasm</location>
    </subcellularLocation>
</comment>
<dbReference type="InterPro" id="IPR016685">
    <property type="entry name" value="Silence_cplx_Nase-comp_TudorSN"/>
</dbReference>
<dbReference type="SMART" id="SM00333">
    <property type="entry name" value="TUDOR"/>
    <property type="match status" value="1"/>
</dbReference>
<dbReference type="EMBL" id="CP093347">
    <property type="protein sequence ID" value="WOG99336.1"/>
    <property type="molecule type" value="Genomic_DNA"/>
</dbReference>
<feature type="compositionally biased region" description="Polar residues" evidence="5">
    <location>
        <begin position="237"/>
        <end position="250"/>
    </location>
</feature>
<dbReference type="InterPro" id="IPR035437">
    <property type="entry name" value="SNase_OB-fold_sf"/>
</dbReference>
<dbReference type="SUPFAM" id="SSF63748">
    <property type="entry name" value="Tudor/PWWP/MBT"/>
    <property type="match status" value="1"/>
</dbReference>
<gene>
    <name evidence="8" type="ORF">DCAR_0518684</name>
</gene>
<evidence type="ECO:0000259" key="7">
    <source>
        <dbReference type="PROSITE" id="PS50830"/>
    </source>
</evidence>
<dbReference type="PROSITE" id="PS50304">
    <property type="entry name" value="TUDOR"/>
    <property type="match status" value="1"/>
</dbReference>
<dbReference type="GO" id="GO:0031047">
    <property type="term" value="P:regulatory ncRNA-mediated gene silencing"/>
    <property type="evidence" value="ECO:0007669"/>
    <property type="project" value="InterPro"/>
</dbReference>
<dbReference type="GO" id="GO:0005634">
    <property type="term" value="C:nucleus"/>
    <property type="evidence" value="ECO:0007669"/>
    <property type="project" value="TreeGrafter"/>
</dbReference>
<evidence type="ECO:0000256" key="1">
    <source>
        <dbReference type="ARBA" id="ARBA00004496"/>
    </source>
</evidence>
<dbReference type="GO" id="GO:0006402">
    <property type="term" value="P:mRNA catabolic process"/>
    <property type="evidence" value="ECO:0007669"/>
    <property type="project" value="TreeGrafter"/>
</dbReference>
<dbReference type="GO" id="GO:0031332">
    <property type="term" value="C:RNAi effector complex"/>
    <property type="evidence" value="ECO:0007669"/>
    <property type="project" value="InterPro"/>
</dbReference>
<name>A0AAF0X2H4_DAUCS</name>
<dbReference type="PANTHER" id="PTHR12302:SF2">
    <property type="entry name" value="STAPHYLOCOCCAL NUCLEASE DOMAIN-CONTAINING PROTEIN 1"/>
    <property type="match status" value="1"/>
</dbReference>
<dbReference type="AlphaFoldDB" id="A0AAF0X2H4"/>
<evidence type="ECO:0000313" key="9">
    <source>
        <dbReference type="Proteomes" id="UP000077755"/>
    </source>
</evidence>
<accession>A0AAF0X2H4</accession>
<dbReference type="InterPro" id="IPR002999">
    <property type="entry name" value="Tudor"/>
</dbReference>